<accession>A0A6M8SPU8</accession>
<keyword evidence="3" id="KW-0732">Signal</keyword>
<feature type="signal peptide" evidence="3">
    <location>
        <begin position="1"/>
        <end position="19"/>
    </location>
</feature>
<feature type="coiled-coil region" evidence="1">
    <location>
        <begin position="29"/>
        <end position="112"/>
    </location>
</feature>
<dbReference type="InterPro" id="IPR016047">
    <property type="entry name" value="M23ase_b-sheet_dom"/>
</dbReference>
<name>A0A6M8SPU8_9NEIS</name>
<dbReference type="Gene3D" id="6.10.250.3150">
    <property type="match status" value="1"/>
</dbReference>
<sequence length="455" mass="49975">MLRRLFFILTTGMVGFAVAAPKAPTTSNTQEQQAELQELRGQIKSLQKDLSANESNRNEAADALKNAESSISEANRVLKELDNQRQLTAEELNKLNLDISNTRNHIRESQKRLGDLLSSRYKTGNVDAWRLLINQKDPSQATRDLSYYRYIAKSQQELAKQLEVQLNELNLLANEIQEKNQALQEIASDKQRQRQALVSQQQEKKELYSQLSQTISSQRNQIQKLAADEKRITQLIERLNAIIKQQEIARAKAAAKQAAARKAAQIAAKKAAEKAKAERAAQQAKLEQAAKAAGKPAPTPPPEPKTAPETDNEVNNTVPDASQAGLAFATLKGKMRLPAKGEIIGRFGAQRGEGGTWKGLFIRTNTGESVHAVATGRIVFADWLRGFGNLMIIDHGGGYMSLYGANESLLKRVGDSVKAGDLIANAGNSGGMADSGVYFEIRQNSRPLDPAAWVK</sequence>
<dbReference type="PANTHER" id="PTHR21666:SF270">
    <property type="entry name" value="MUREIN HYDROLASE ACTIVATOR ENVC"/>
    <property type="match status" value="1"/>
</dbReference>
<dbReference type="InterPro" id="IPR011055">
    <property type="entry name" value="Dup_hybrid_motif"/>
</dbReference>
<protein>
    <submittedName>
        <fullName evidence="5">Peptidoglycan DD-metalloendopeptidase family protein</fullName>
    </submittedName>
</protein>
<dbReference type="AlphaFoldDB" id="A0A6M8SPU8"/>
<dbReference type="EMBL" id="CP054143">
    <property type="protein sequence ID" value="QKJ66751.1"/>
    <property type="molecule type" value="Genomic_DNA"/>
</dbReference>
<gene>
    <name evidence="5" type="ORF">HQN60_08575</name>
</gene>
<dbReference type="Proteomes" id="UP000504844">
    <property type="component" value="Chromosome"/>
</dbReference>
<feature type="chain" id="PRO_5027067353" evidence="3">
    <location>
        <begin position="20"/>
        <end position="455"/>
    </location>
</feature>
<organism evidence="5 6">
    <name type="scientific">Deefgea piscis</name>
    <dbReference type="NCBI Taxonomy" id="2739061"/>
    <lineage>
        <taxon>Bacteria</taxon>
        <taxon>Pseudomonadati</taxon>
        <taxon>Pseudomonadota</taxon>
        <taxon>Betaproteobacteria</taxon>
        <taxon>Neisseriales</taxon>
        <taxon>Chitinibacteraceae</taxon>
        <taxon>Deefgea</taxon>
    </lineage>
</organism>
<dbReference type="Gene3D" id="2.70.70.10">
    <property type="entry name" value="Glucose Permease (Domain IIA)"/>
    <property type="match status" value="1"/>
</dbReference>
<feature type="domain" description="M23ase beta-sheet core" evidence="4">
    <location>
        <begin position="356"/>
        <end position="450"/>
    </location>
</feature>
<dbReference type="InterPro" id="IPR050570">
    <property type="entry name" value="Cell_wall_metabolism_enzyme"/>
</dbReference>
<feature type="region of interest" description="Disordered" evidence="2">
    <location>
        <begin position="277"/>
        <end position="318"/>
    </location>
</feature>
<evidence type="ECO:0000313" key="5">
    <source>
        <dbReference type="EMBL" id="QKJ66751.1"/>
    </source>
</evidence>
<evidence type="ECO:0000256" key="2">
    <source>
        <dbReference type="SAM" id="MobiDB-lite"/>
    </source>
</evidence>
<evidence type="ECO:0000256" key="1">
    <source>
        <dbReference type="SAM" id="Coils"/>
    </source>
</evidence>
<reference evidence="5 6" key="1">
    <citation type="submission" date="2020-05" db="EMBL/GenBank/DDBJ databases">
        <title>Complete genome sequence of Deefgea sp. D17.</title>
        <authorList>
            <person name="Bae J.-W."/>
            <person name="Han J.E."/>
        </authorList>
    </citation>
    <scope>NUCLEOTIDE SEQUENCE [LARGE SCALE GENOMIC DNA]</scope>
    <source>
        <strain evidence="5 6">D17</strain>
    </source>
</reference>
<proteinExistence type="predicted"/>
<dbReference type="CDD" id="cd12797">
    <property type="entry name" value="M23_peptidase"/>
    <property type="match status" value="1"/>
</dbReference>
<dbReference type="RefSeq" id="WP_173533255.1">
    <property type="nucleotide sequence ID" value="NZ_CP054143.1"/>
</dbReference>
<keyword evidence="1" id="KW-0175">Coiled coil</keyword>
<dbReference type="Pfam" id="PF01551">
    <property type="entry name" value="Peptidase_M23"/>
    <property type="match status" value="1"/>
</dbReference>
<dbReference type="SUPFAM" id="SSF51261">
    <property type="entry name" value="Duplicated hybrid motif"/>
    <property type="match status" value="1"/>
</dbReference>
<evidence type="ECO:0000256" key="3">
    <source>
        <dbReference type="SAM" id="SignalP"/>
    </source>
</evidence>
<dbReference type="PANTHER" id="PTHR21666">
    <property type="entry name" value="PEPTIDASE-RELATED"/>
    <property type="match status" value="1"/>
</dbReference>
<dbReference type="KEGG" id="dee:HQN60_08575"/>
<dbReference type="GO" id="GO:0004222">
    <property type="term" value="F:metalloendopeptidase activity"/>
    <property type="evidence" value="ECO:0007669"/>
    <property type="project" value="TreeGrafter"/>
</dbReference>
<evidence type="ECO:0000313" key="6">
    <source>
        <dbReference type="Proteomes" id="UP000504844"/>
    </source>
</evidence>
<keyword evidence="6" id="KW-1185">Reference proteome</keyword>
<feature type="compositionally biased region" description="Low complexity" evidence="2">
    <location>
        <begin position="280"/>
        <end position="296"/>
    </location>
</feature>
<dbReference type="FunFam" id="2.70.70.10:FF:000003">
    <property type="entry name" value="Murein hydrolase activator EnvC"/>
    <property type="match status" value="1"/>
</dbReference>
<evidence type="ECO:0000259" key="4">
    <source>
        <dbReference type="Pfam" id="PF01551"/>
    </source>
</evidence>